<sequence length="1054" mass="117839">MKRDLLISLVLVIGLTTCSSIYKASAKNIELPINVNDSVSIVVIGVVTNHSGETLPGVNITVVGDTRGVSTDIDGRYEINVESDAELLFTYIGMQEQQVSVEGRTEINVVLEEKASELEGLTVVAFGTQKKESVIASVTSVNPKELKVPSSNLTTALAGRMAGLIAYQRSGEPGEDNAEFFIRGVTSFGYTASPLILLDGLEISTSDLSRLQPDDIASFTIMKDASAAALYGARGANGVILVTTKEGKEGKAQVSVRYEQSISSPTKRIELADPITYMNLHNEAILTRDPLGVLKYSREKIEKTEAGANELVYPATNWHDMLFKNSTMNNRLNFNVSGGGEVARYYIAGTFNQDNGLLKVDQQNNFNSNIDLKKYLLRSNVNINVTKSTEVVVRLHGTFDDYKGPLDGGKSLYQKVMRTNPVLFPPFYPKDEEHENTRHILFGNYETGNYLNPYADMMRGYKDYTKSLMLAQFEAKQDLSFIAKGLRIRGLFSTTRYSFFDVNRFYSPFYYNIGGYDKRENKYSLFGLNPEQGQEHLSYSEGRKDVNSNTYLESAINYDKTLGEDHLIGGMVVFYLRNELEGNAGSLQKSLAYRNMGLSGRTTYGYKSRYFLEANFGYNGSERFSKENRFGFFPSIGAGWMVSNESFWGDRLQELFPILRLKATHGLVGNDAIGGANDRFFHLSQVNIGDGSKGYTFGSDFQYTRNGVTIERYQNPNITWETAEKTNFGIEVNMLNMIDLNIDLFSEHRRNILMNRAYIPTTMGLQSTPRANVGEAKGQGVDVSVDVQKNYNSGFWYIGRFNLTYATSEFKVYEEPNYFESPWKSRIGHAIGQRWGYVAERLFVDELEVINSPFQSGEVMAGDIKYKDINDDGVINELDQVPIGYPTVPEVVYGFGLSTGYGGFDLSFFFQGLARESFWIDSYNTAPFIDTDGGSTNSNNALLQVYADSHWSESNRDLKAIWPRLSNNVSNNNNATSTWFMRNGSFLRLKTVEVGYNMPSGIIDRIGLGSARWYVSGVNLLTISAFNLWDPEMAGNGLGYPIQRTFNIGLQATF</sequence>
<dbReference type="InterPro" id="IPR023997">
    <property type="entry name" value="TonB-dep_OMP_SusC/RagA_CS"/>
</dbReference>
<dbReference type="FunFam" id="2.170.130.10:FF:000003">
    <property type="entry name" value="SusC/RagA family TonB-linked outer membrane protein"/>
    <property type="match status" value="1"/>
</dbReference>
<keyword evidence="3" id="KW-0675">Receptor</keyword>
<comment type="subcellular location">
    <subcellularLocation>
        <location evidence="1">Cell outer membrane</location>
        <topology evidence="1">Multi-pass membrane protein</topology>
    </subcellularLocation>
</comment>
<dbReference type="Gene3D" id="2.60.40.1120">
    <property type="entry name" value="Carboxypeptidase-like, regulatory domain"/>
    <property type="match status" value="1"/>
</dbReference>
<dbReference type="InterPro" id="IPR039426">
    <property type="entry name" value="TonB-dep_rcpt-like"/>
</dbReference>
<dbReference type="Gene3D" id="2.170.130.10">
    <property type="entry name" value="TonB-dependent receptor, plug domain"/>
    <property type="match status" value="1"/>
</dbReference>
<keyword evidence="1" id="KW-0812">Transmembrane</keyword>
<evidence type="ECO:0000313" key="3">
    <source>
        <dbReference type="EMBL" id="MBY5956929.1"/>
    </source>
</evidence>
<dbReference type="RefSeq" id="WP_222578443.1">
    <property type="nucleotide sequence ID" value="NZ_JAHVHU010000002.1"/>
</dbReference>
<dbReference type="Pfam" id="PF13715">
    <property type="entry name" value="CarbopepD_reg_2"/>
    <property type="match status" value="1"/>
</dbReference>
<reference evidence="3" key="1">
    <citation type="submission" date="2021-06" db="EMBL/GenBank/DDBJ databases">
        <title>44 bacteria genomes isolated from Dapeng, Shenzhen.</title>
        <authorList>
            <person name="Zheng W."/>
            <person name="Yu S."/>
            <person name="Huang Y."/>
        </authorList>
    </citation>
    <scope>NUCLEOTIDE SEQUENCE</scope>
    <source>
        <strain evidence="3">DP5N28-2</strain>
    </source>
</reference>
<dbReference type="InterPro" id="IPR023996">
    <property type="entry name" value="TonB-dep_OMP_SusC/RagA"/>
</dbReference>
<proteinExistence type="inferred from homology"/>
<dbReference type="NCBIfam" id="TIGR04056">
    <property type="entry name" value="OMP_RagA_SusC"/>
    <property type="match status" value="1"/>
</dbReference>
<accession>A0A953HKV9</accession>
<dbReference type="EMBL" id="JAHVHU010000002">
    <property type="protein sequence ID" value="MBY5956929.1"/>
    <property type="molecule type" value="Genomic_DNA"/>
</dbReference>
<organism evidence="3 4">
    <name type="scientific">Membranihabitans marinus</name>
    <dbReference type="NCBI Taxonomy" id="1227546"/>
    <lineage>
        <taxon>Bacteria</taxon>
        <taxon>Pseudomonadati</taxon>
        <taxon>Bacteroidota</taxon>
        <taxon>Saprospiria</taxon>
        <taxon>Saprospirales</taxon>
        <taxon>Saprospiraceae</taxon>
        <taxon>Membranihabitans</taxon>
    </lineage>
</organism>
<comment type="similarity">
    <text evidence="1">Belongs to the TonB-dependent receptor family.</text>
</comment>
<keyword evidence="1" id="KW-1134">Transmembrane beta strand</keyword>
<gene>
    <name evidence="3" type="ORF">KUV50_02200</name>
</gene>
<dbReference type="GO" id="GO:0009279">
    <property type="term" value="C:cell outer membrane"/>
    <property type="evidence" value="ECO:0007669"/>
    <property type="project" value="UniProtKB-SubCell"/>
</dbReference>
<comment type="caution">
    <text evidence="3">The sequence shown here is derived from an EMBL/GenBank/DDBJ whole genome shotgun (WGS) entry which is preliminary data.</text>
</comment>
<keyword evidence="4" id="KW-1185">Reference proteome</keyword>
<protein>
    <submittedName>
        <fullName evidence="3">TonB-dependent receptor</fullName>
    </submittedName>
</protein>
<dbReference type="InterPro" id="IPR012910">
    <property type="entry name" value="Plug_dom"/>
</dbReference>
<evidence type="ECO:0000313" key="4">
    <source>
        <dbReference type="Proteomes" id="UP000753961"/>
    </source>
</evidence>
<evidence type="ECO:0000256" key="1">
    <source>
        <dbReference type="PROSITE-ProRule" id="PRU01360"/>
    </source>
</evidence>
<keyword evidence="1" id="KW-0998">Cell outer membrane</keyword>
<dbReference type="Pfam" id="PF07715">
    <property type="entry name" value="Plug"/>
    <property type="match status" value="1"/>
</dbReference>
<dbReference type="AlphaFoldDB" id="A0A953HKV9"/>
<keyword evidence="1" id="KW-0472">Membrane</keyword>
<dbReference type="SUPFAM" id="SSF49464">
    <property type="entry name" value="Carboxypeptidase regulatory domain-like"/>
    <property type="match status" value="1"/>
</dbReference>
<dbReference type="PROSITE" id="PS52016">
    <property type="entry name" value="TONB_DEPENDENT_REC_3"/>
    <property type="match status" value="1"/>
</dbReference>
<keyword evidence="1" id="KW-0813">Transport</keyword>
<dbReference type="Proteomes" id="UP000753961">
    <property type="component" value="Unassembled WGS sequence"/>
</dbReference>
<feature type="domain" description="TonB-dependent receptor plug" evidence="2">
    <location>
        <begin position="131"/>
        <end position="239"/>
    </location>
</feature>
<dbReference type="NCBIfam" id="TIGR04057">
    <property type="entry name" value="SusC_RagA_signa"/>
    <property type="match status" value="1"/>
</dbReference>
<dbReference type="SUPFAM" id="SSF56935">
    <property type="entry name" value="Porins"/>
    <property type="match status" value="1"/>
</dbReference>
<evidence type="ECO:0000259" key="2">
    <source>
        <dbReference type="Pfam" id="PF07715"/>
    </source>
</evidence>
<name>A0A953HKV9_9BACT</name>
<dbReference type="InterPro" id="IPR008969">
    <property type="entry name" value="CarboxyPept-like_regulatory"/>
</dbReference>
<dbReference type="InterPro" id="IPR037066">
    <property type="entry name" value="Plug_dom_sf"/>
</dbReference>